<reference evidence="1" key="1">
    <citation type="journal article" date="2012" name="Science">
        <title>Fermentation, hydrogen, and sulfur metabolism in multiple uncultivated bacterial phyla.</title>
        <authorList>
            <person name="Wrighton K.C."/>
            <person name="Thomas B.C."/>
            <person name="Sharon I."/>
            <person name="Miller C.S."/>
            <person name="Castelle C.J."/>
            <person name="VerBerkmoes N.C."/>
            <person name="Wilkins M.J."/>
            <person name="Hettich R.L."/>
            <person name="Lipton M.S."/>
            <person name="Williams K.H."/>
            <person name="Long P.E."/>
            <person name="Banfield J.F."/>
        </authorList>
    </citation>
    <scope>NUCLEOTIDE SEQUENCE [LARGE SCALE GENOMIC DNA]</scope>
</reference>
<name>K2FBA3_9BACT</name>
<protein>
    <submittedName>
        <fullName evidence="1">Uncharacterized protein</fullName>
    </submittedName>
</protein>
<organism evidence="1">
    <name type="scientific">uncultured bacterium</name>
    <name type="common">gcode 4</name>
    <dbReference type="NCBI Taxonomy" id="1234023"/>
    <lineage>
        <taxon>Bacteria</taxon>
        <taxon>environmental samples</taxon>
    </lineage>
</organism>
<accession>K2FBA3</accession>
<dbReference type="AlphaFoldDB" id="K2FBA3"/>
<gene>
    <name evidence="1" type="ORF">ACD_3C00062G0001</name>
</gene>
<evidence type="ECO:0000313" key="1">
    <source>
        <dbReference type="EMBL" id="EKE28406.1"/>
    </source>
</evidence>
<dbReference type="EMBL" id="AMFJ01000336">
    <property type="protein sequence ID" value="EKE28406.1"/>
    <property type="molecule type" value="Genomic_DNA"/>
</dbReference>
<proteinExistence type="predicted"/>
<comment type="caution">
    <text evidence="1">The sequence shown here is derived from an EMBL/GenBank/DDBJ whole genome shotgun (WGS) entry which is preliminary data.</text>
</comment>
<sequence>MNLWIKKVSALYFWQMQFYPYIELAFIYRSEYKEKGNRRCLRKSVCQMYLKLRNCKWWAEDIRGEDRCICFVKREMNITEGFMSLLRIL</sequence>